<evidence type="ECO:0000256" key="11">
    <source>
        <dbReference type="ARBA" id="ARBA00023315"/>
    </source>
</evidence>
<feature type="region of interest" description="C-terminal hotdog fold" evidence="12">
    <location>
        <begin position="1077"/>
        <end position="1216"/>
    </location>
</feature>
<dbReference type="PANTHER" id="PTHR43775:SF51">
    <property type="entry name" value="INACTIVE PHENOLPHTHIOCEROL SYNTHESIS POLYKETIDE SYNTHASE TYPE I PKS1-RELATED"/>
    <property type="match status" value="1"/>
</dbReference>
<dbReference type="SUPFAM" id="SSF52151">
    <property type="entry name" value="FabD/lysophospholipase-like"/>
    <property type="match status" value="2"/>
</dbReference>
<dbReference type="GO" id="GO:0031177">
    <property type="term" value="F:phosphopantetheine binding"/>
    <property type="evidence" value="ECO:0007669"/>
    <property type="project" value="InterPro"/>
</dbReference>
<feature type="active site" description="Proton acceptor; for dehydratase activity" evidence="12">
    <location>
        <position position="962"/>
    </location>
</feature>
<feature type="domain" description="PKS/mFAS DH" evidence="16">
    <location>
        <begin position="2651"/>
        <end position="2930"/>
    </location>
</feature>
<dbReference type="InterPro" id="IPR020841">
    <property type="entry name" value="PKS_Beta-ketoAc_synthase_dom"/>
</dbReference>
<accession>A0A1J0W0F8</accession>
<dbReference type="GO" id="GO:0033068">
    <property type="term" value="P:macrolide biosynthetic process"/>
    <property type="evidence" value="ECO:0007669"/>
    <property type="project" value="UniProtKB-ARBA"/>
</dbReference>
<feature type="domain" description="PKS/mFAS DH" evidence="16">
    <location>
        <begin position="931"/>
        <end position="1216"/>
    </location>
</feature>
<evidence type="ECO:0000256" key="2">
    <source>
        <dbReference type="ARBA" id="ARBA00004792"/>
    </source>
</evidence>
<dbReference type="Pfam" id="PF22953">
    <property type="entry name" value="SpnB_Rossmann"/>
    <property type="match status" value="2"/>
</dbReference>
<evidence type="ECO:0000259" key="16">
    <source>
        <dbReference type="PROSITE" id="PS52019"/>
    </source>
</evidence>
<evidence type="ECO:0008006" key="19">
    <source>
        <dbReference type="Google" id="ProtNLM"/>
    </source>
</evidence>
<feature type="active site" description="Proton donor; for dehydratase activity" evidence="12">
    <location>
        <position position="1138"/>
    </location>
</feature>
<dbReference type="InterPro" id="IPR014031">
    <property type="entry name" value="Ketoacyl_synth_C"/>
</dbReference>
<name>A0A1J0W0F8_9NOCA</name>
<dbReference type="PROSITE" id="PS52019">
    <property type="entry name" value="PKS_MFAS_DH"/>
    <property type="match status" value="2"/>
</dbReference>
<dbReference type="KEGG" id="nsl:BOX37_32235"/>
<dbReference type="Gene3D" id="3.40.50.720">
    <property type="entry name" value="NAD(P)-binding Rossmann-like Domain"/>
    <property type="match status" value="2"/>
</dbReference>
<dbReference type="Gene3D" id="1.10.1200.10">
    <property type="entry name" value="ACP-like"/>
    <property type="match status" value="2"/>
</dbReference>
<keyword evidence="5" id="KW-0597">Phosphoprotein</keyword>
<gene>
    <name evidence="17" type="ORF">BOX37_32235</name>
</gene>
<dbReference type="PANTHER" id="PTHR43775">
    <property type="entry name" value="FATTY ACID SYNTHASE"/>
    <property type="match status" value="1"/>
</dbReference>
<feature type="domain" description="Carrier" evidence="14">
    <location>
        <begin position="3377"/>
        <end position="3452"/>
    </location>
</feature>
<dbReference type="Pfam" id="PF14765">
    <property type="entry name" value="PS-DH"/>
    <property type="match status" value="2"/>
</dbReference>
<dbReference type="SUPFAM" id="SSF51735">
    <property type="entry name" value="NAD(P)-binding Rossmann-fold domains"/>
    <property type="match status" value="4"/>
</dbReference>
<organism evidence="17 18">
    <name type="scientific">Nocardia mangyaensis</name>
    <dbReference type="NCBI Taxonomy" id="2213200"/>
    <lineage>
        <taxon>Bacteria</taxon>
        <taxon>Bacillati</taxon>
        <taxon>Actinomycetota</taxon>
        <taxon>Actinomycetes</taxon>
        <taxon>Mycobacteriales</taxon>
        <taxon>Nocardiaceae</taxon>
        <taxon>Nocardia</taxon>
    </lineage>
</organism>
<dbReference type="InterPro" id="IPR036299">
    <property type="entry name" value="Polyketide_synth_docking_sf"/>
</dbReference>
<keyword evidence="18" id="KW-1185">Reference proteome</keyword>
<dbReference type="PROSITE" id="PS50075">
    <property type="entry name" value="CARRIER"/>
    <property type="match status" value="2"/>
</dbReference>
<dbReference type="Gene3D" id="3.10.129.110">
    <property type="entry name" value="Polyketide synthase dehydratase"/>
    <property type="match status" value="2"/>
</dbReference>
<comment type="cofactor">
    <cofactor evidence="1">
        <name>pantetheine 4'-phosphate</name>
        <dbReference type="ChEBI" id="CHEBI:47942"/>
    </cofactor>
</comment>
<dbReference type="InterPro" id="IPR049900">
    <property type="entry name" value="PKS_mFAS_DH"/>
</dbReference>
<feature type="domain" description="Ketosynthase family 3 (KS3)" evidence="15">
    <location>
        <begin position="39"/>
        <end position="456"/>
    </location>
</feature>
<comment type="pathway">
    <text evidence="2">Antibiotic biosynthesis.</text>
</comment>
<keyword evidence="8" id="KW-0443">Lipid metabolism</keyword>
<dbReference type="InterPro" id="IPR032821">
    <property type="entry name" value="PKS_assoc"/>
</dbReference>
<keyword evidence="11" id="KW-0012">Acyltransferase</keyword>
<dbReference type="InterPro" id="IPR018201">
    <property type="entry name" value="Ketoacyl_synth_AS"/>
</dbReference>
<dbReference type="SUPFAM" id="SSF55048">
    <property type="entry name" value="Probable ACP-binding domain of malonyl-CoA ACP transacylase"/>
    <property type="match status" value="2"/>
</dbReference>
<dbReference type="EMBL" id="CP018082">
    <property type="protein sequence ID" value="APE37832.1"/>
    <property type="molecule type" value="Genomic_DNA"/>
</dbReference>
<evidence type="ECO:0000259" key="14">
    <source>
        <dbReference type="PROSITE" id="PS50075"/>
    </source>
</evidence>
<dbReference type="Proteomes" id="UP000183810">
    <property type="component" value="Chromosome"/>
</dbReference>
<dbReference type="OrthoDB" id="4516163at2"/>
<feature type="region of interest" description="Disordered" evidence="13">
    <location>
        <begin position="458"/>
        <end position="478"/>
    </location>
</feature>
<dbReference type="InterPro" id="IPR049551">
    <property type="entry name" value="PKS_DH_C"/>
</dbReference>
<evidence type="ECO:0000256" key="1">
    <source>
        <dbReference type="ARBA" id="ARBA00001957"/>
    </source>
</evidence>
<dbReference type="SMART" id="SM00822">
    <property type="entry name" value="PKS_KR"/>
    <property type="match status" value="2"/>
</dbReference>
<dbReference type="InterPro" id="IPR055123">
    <property type="entry name" value="SpnB-like_Rossmann"/>
</dbReference>
<dbReference type="Pfam" id="PF08659">
    <property type="entry name" value="KR"/>
    <property type="match status" value="2"/>
</dbReference>
<dbReference type="Pfam" id="PF00109">
    <property type="entry name" value="ketoacyl-synt"/>
    <property type="match status" value="2"/>
</dbReference>
<keyword evidence="6" id="KW-0808">Transferase</keyword>
<dbReference type="SMART" id="SM00823">
    <property type="entry name" value="PKS_PP"/>
    <property type="match status" value="2"/>
</dbReference>
<keyword evidence="7" id="KW-0276">Fatty acid metabolism</keyword>
<evidence type="ECO:0000256" key="13">
    <source>
        <dbReference type="SAM" id="MobiDB-lite"/>
    </source>
</evidence>
<dbReference type="Pfam" id="PF21089">
    <property type="entry name" value="PKS_DH_N"/>
    <property type="match status" value="2"/>
</dbReference>
<dbReference type="InterPro" id="IPR016035">
    <property type="entry name" value="Acyl_Trfase/lysoPLipase"/>
</dbReference>
<dbReference type="SMART" id="SM00827">
    <property type="entry name" value="PKS_AT"/>
    <property type="match status" value="2"/>
</dbReference>
<dbReference type="SMART" id="SM00826">
    <property type="entry name" value="PKS_DH"/>
    <property type="match status" value="2"/>
</dbReference>
<evidence type="ECO:0000256" key="10">
    <source>
        <dbReference type="ARBA" id="ARBA00023268"/>
    </source>
</evidence>
<dbReference type="InterPro" id="IPR057326">
    <property type="entry name" value="KR_dom"/>
</dbReference>
<dbReference type="InterPro" id="IPR014043">
    <property type="entry name" value="Acyl_transferase_dom"/>
</dbReference>
<dbReference type="InterPro" id="IPR013968">
    <property type="entry name" value="PKS_KR"/>
</dbReference>
<feature type="domain" description="Ketosynthase family 3 (KS3)" evidence="15">
    <location>
        <begin position="1771"/>
        <end position="2186"/>
    </location>
</feature>
<dbReference type="InterPro" id="IPR014030">
    <property type="entry name" value="Ketoacyl_synth_N"/>
</dbReference>
<dbReference type="InterPro" id="IPR050091">
    <property type="entry name" value="PKS_NRPS_Biosynth_Enz"/>
</dbReference>
<feature type="region of interest" description="N-terminal hotdog fold" evidence="12">
    <location>
        <begin position="931"/>
        <end position="1060"/>
    </location>
</feature>
<dbReference type="Pfam" id="PF08990">
    <property type="entry name" value="Docking"/>
    <property type="match status" value="1"/>
</dbReference>
<dbReference type="SUPFAM" id="SSF53901">
    <property type="entry name" value="Thiolase-like"/>
    <property type="match status" value="2"/>
</dbReference>
<protein>
    <recommendedName>
        <fullName evidence="19">Polyketide synthase</fullName>
    </recommendedName>
</protein>
<evidence type="ECO:0000313" key="17">
    <source>
        <dbReference type="EMBL" id="APE37832.1"/>
    </source>
</evidence>
<dbReference type="InterPro" id="IPR036291">
    <property type="entry name" value="NAD(P)-bd_dom_sf"/>
</dbReference>
<dbReference type="InterPro" id="IPR015083">
    <property type="entry name" value="NorB/c/GfsB-D-like_docking"/>
</dbReference>
<dbReference type="InterPro" id="IPR016036">
    <property type="entry name" value="Malonyl_transacylase_ACP-bd"/>
</dbReference>
<feature type="domain" description="Carrier" evidence="14">
    <location>
        <begin position="1678"/>
        <end position="1753"/>
    </location>
</feature>
<dbReference type="Pfam" id="PF16197">
    <property type="entry name" value="KAsynt_C_assoc"/>
    <property type="match status" value="2"/>
</dbReference>
<sequence length="3533" mass="369444">MTVEQSMGNDDRLREYLRRATAELQQTRRRLRSAEAQNSEPIAIVGMACRYPGGVMTPEDLWRLVDNGVDAVSGMPTDRGWDINRIYDPEPGIPGKTYSTEGGFLYEAGDFDPAFFGISPREALATDPQQRLLLEVSWEAIERANIDPTSLRGSATGVFAGVMYHDYGHSVNAAASTGGSLVSGRVSYTLGLEGPSVTVDTACSSSLVALHLAAQALRNGECEVALASGVAVMSTPGAMIEFSRQRGLAPDGRCKSFSESADGVGWAEGVGVLVLERLSDARRRGHRVLAVVRGSAVNSDGASNGLTAPNGPAQQRVIRAALASARLSTADVDVVEAHGTGTVLGDPIEAQALLATYGQNRGESAPLWLGSLKSNMGHAQAAAGVAGIIKMVEAMRHEVLPRSLYADVPSGKVDWSAGAVELLVREQAWPVGERVRRAGVSSFGISGTNAHVIVEEPPREVAAEGGEPAPGDTTPTSQLLPLVISGRTASALRDQAGRLSSWLAEADPAPTLADIGAELAARAGLEHRAAIIADSRDELIAGLNALAAEGQSPRVLQGLVRRSGRVGFLFSGQGSQRLGMGRQLHEQFPVFAAAFDEVSGVLDAELSRWLGEPVVLADVVWGEDADRLEQTVFAQASLFAFEVSLFRLLESLGVRVDVVAGHSVGEIAAAHVAGVFSLGDAARMVAARGALMQRLPAGGSMVAVAASEEVVGPLLVPGVGIAAVNSAAAVVISGSSAAVDAVVEVLTERGVRTKALRVSHAFHSELMDPMLDEFAAQIAGLTFHQPTLALVSTVTGDYLTEELTDPRYWVGQVRSPVRFAAAVAAIVADGVSTFVEIGPGAALSVLGPECVEENVASFIPSARSDGDEVRATIEVLGRLFTRGAVLAGDKVFGTRAPVELPTYAFQHERFWLEPDPQTGDAVGLGQVAAGHPLLGATVALPDGTVVMTGRLVLMSQSWLADHAVMGAVLVPGTGLVEMALQVGGQVGCARLDELTLHAPLLIPDTAGVQIRVTVTQTDDATRRAVTIHSRVESTEQGLGATESPWVLHAEGVLLGMDAVEADVPGFADLQDWPPREATPMDLDGAYDVLADNGYNYGPTFQGLRRAWQRGGELFAEVEIPERGYVDAGRFGLHPALLDSAMHPILLHWGVGGDRPMQLPYSWRGVSLRLVGATGLRVRLTPHGDNALSVVATDDSGAPVLSVDGLHTRPVSAEQLSAAGRSVREPLFRVHWPQIAAPTADPAVPVLPWDRRGEAVPGAVVYWESTDLATDGDVPGALRTATTAALGALREWLAEENYAEVTLVVVTHGAVADTVTDLAGSTIWGLARSAQAEATGRILVLDIAPGAETEIGAIVGAAAATEELELLWRDEAFAASRLVRVPVAPPPESAEPAFGTGTVLVTGGTGGLGALAARHLIGEHGVRRLLLVSRSGPAATGAEELRAELAETGVEVEIAACDVSDRAELAALLAAIPAEYPLTGIVHSAGVADAGLLGDSTPERLDAVLRPKADAAWYLHELTAELPLSAFVLFSSIAGVLVPGGQGLYAAANAFLDGLATRRRAAGLPATSLVYGLWETEAGLGRLLADSDRKRMQRLGFPALSAEAGLRLFDGAVASTDPVLVATVVDLAALRERNNQGGRIYALPPLLRGLVGGLGKSGGRDAGALRRQLAGLSPEQRHDVLLTLVRNSAASVLGHGSAAEIEEERAFSELGFDSLTGVEFRNNLKSATGLQLPATLVFDYPTSRAVAEYLLGELDDLPAEAVVPTLSSTTLDEPVAIVGMACRYPGGVASPEDLWRLVDNGVDAVSGFPADRGWDVANLYDPEQGDNAQTEEGGFLYAAGDFDPAFFGISPREALTMDPQERLLLETAWEAIERAGVDATTLRGSATGVFAGSMYHDYGYGMNAASSTGGSLVSGRVSYTLGLEGPSVTVDTACSSSLVALHLAAQALRNGECELALAGGVAVMSTPAMFAEFSRQGGLSSDGRCKSFSESADGVGWAEGVGVLVLERLSDARRRGHRVLAVVRGSAVNSDGASNGLTAPNGPAQQRVIRAALANARLSAGDVDVVEAHGTGTVLGDPIEAQALLATYGQNRGESAPLWLGSLKSNMGHAQAAAGVAGIIKMIQAMRHEVLPRSLYADVPSGKVDWSAGQVELLVQEQAWPVGERVRRAGVSSFGISGTNAHVIVEEPPRDLAPASDVPAELPVAPVVLSARSAVALREQAQRVLSWLTDVDPAIAVADIGAGLAARAALEHRAAVVAADRGELRAALHAIASGDTVASVVRRSSRLGVLFSGQGSQRLGMGRQLYERFPVFAAVFDEVSGVLDVELSRWLGEPVVLADVVWGEDSDRLEQTVFAQASLFAFEVSLFRLLESLGVRVDVVAGHSVGEISAAHVAGVFSLGDAARMVAARGALMQRLPAGGSMVSVAAAEETVRPLLVPGVGIAAVNSPASVVISGSDATVETVVAALTEQGVRTKALRVSHAFHSDLMEPMLSEFEKELAGMEFGTPRLTAVSTVTGGRVEDQWSDPRYWVDQVRAPVRFADAVATIAADGVTTFVEVGPGAALSVLGPECVSGGEAVFLPVLRSDGDEARGVLGLLGGLFTRGVGIGWDKVFGTRPPIDLPTYAFQHERFWLPSGQRSTDAAGLGQRAAGHPLLGAAIELPDGSVVMTGRLDRKAQPWLADHAVLGTVLVPGTGLVEMALQAGGQVGCDHLDELTLHAPLLVPESGGVQVRVSVGTPGEQGQRPVTVHSRAESTGVEPVWMLHAEGALRATAEDADRTGFDELLDWPPRDATPLAIEGAYELLADNGYTYGPTFQGLRQAWQRGNELFAEVSLRENAFADAARFGLHPALLDSALHAILLSWGVGGERQMLLPYSWRGVAQQLTGATSLRVRMTPKADNALSVYAADESGSPVLAVDALHTRPVSIDQLAPGASAPSAPMYRVDWTPVPPPSTETTLPVLDWAQRDEVGQGTVVVWEPTPVDGEVPDAVRAATHEALAVLQEWISEERYAGAVLVVRTCGAVAATPGESADLVGAAVRGLARSAQTEAAGRIVVLDIAPGAQVPADAAVVTGEPELIHRDGTFLQPRLLRLARPEDGQSFSAEGTALITGGTGGLGALVARHLVTAHGVRDLLLVSRSGAAAAGAQELRAELVELGATVGIEACDVADRADLARVLAGIPADRPLTSVVHSAGVLDDAMIGSLTPERLDTVLRPKSDAAWHLHELTAHQPLSAFVLFSSIAGVLGAAGQGNYAAANTALGALAAHRKAAGLPALTVAWGLWDLGMGEGLADQDRKRMARIGLGALQPEQGLGMLDDALRTDTDVVVLAKFDRTALGAAGAMVPPLLRTLAGGAAKPGRDSGALRRQLSNMTPDQQHTVVLKLVRSVAAAVLGHGSANEIEEDRAFSELGFDSLTSVEFRNHLNAATGLPLPATLVFDYPTPTALAHNIVESLGIEKTDSTSLLIKDIDRLGESIATQVTDDRDRAKIIGQLELLIDKWRDTGGLLEDSAGVTDYSEVSDDELFAVLDDELDLQ</sequence>
<evidence type="ECO:0000313" key="18">
    <source>
        <dbReference type="Proteomes" id="UP000183810"/>
    </source>
</evidence>
<evidence type="ECO:0000256" key="6">
    <source>
        <dbReference type="ARBA" id="ARBA00022679"/>
    </source>
</evidence>
<dbReference type="InterPro" id="IPR042104">
    <property type="entry name" value="PKS_dehydratase_sf"/>
</dbReference>
<keyword evidence="10" id="KW-0511">Multifunctional enzyme</keyword>
<dbReference type="PROSITE" id="PS52004">
    <property type="entry name" value="KS3_2"/>
    <property type="match status" value="2"/>
</dbReference>
<dbReference type="FunFam" id="1.10.1200.10:FF:000007">
    <property type="entry name" value="Probable polyketide synthase pks17"/>
    <property type="match status" value="2"/>
</dbReference>
<dbReference type="PROSITE" id="PS00606">
    <property type="entry name" value="KS3_1"/>
    <property type="match status" value="2"/>
</dbReference>
<comment type="pathway">
    <text evidence="3">Lipid metabolism.</text>
</comment>
<dbReference type="GO" id="GO:0004312">
    <property type="term" value="F:fatty acid synthase activity"/>
    <property type="evidence" value="ECO:0007669"/>
    <property type="project" value="TreeGrafter"/>
</dbReference>
<evidence type="ECO:0000256" key="5">
    <source>
        <dbReference type="ARBA" id="ARBA00022553"/>
    </source>
</evidence>
<evidence type="ECO:0000256" key="3">
    <source>
        <dbReference type="ARBA" id="ARBA00005189"/>
    </source>
</evidence>
<dbReference type="Pfam" id="PF00698">
    <property type="entry name" value="Acyl_transf_1"/>
    <property type="match status" value="2"/>
</dbReference>
<evidence type="ECO:0000256" key="9">
    <source>
        <dbReference type="ARBA" id="ARBA00023194"/>
    </source>
</evidence>
<dbReference type="InterPro" id="IPR009081">
    <property type="entry name" value="PP-bd_ACP"/>
</dbReference>
<dbReference type="InterPro" id="IPR016039">
    <property type="entry name" value="Thiolase-like"/>
</dbReference>
<feature type="region of interest" description="C-terminal hotdog fold" evidence="12">
    <location>
        <begin position="2791"/>
        <end position="2930"/>
    </location>
</feature>
<dbReference type="Gene3D" id="3.30.70.3290">
    <property type="match status" value="2"/>
</dbReference>
<proteinExistence type="predicted"/>
<dbReference type="SMART" id="SM00825">
    <property type="entry name" value="PKS_KS"/>
    <property type="match status" value="2"/>
</dbReference>
<feature type="active site" description="Proton acceptor; for dehydratase activity" evidence="12">
    <location>
        <position position="2682"/>
    </location>
</feature>
<dbReference type="GO" id="GO:0006633">
    <property type="term" value="P:fatty acid biosynthetic process"/>
    <property type="evidence" value="ECO:0007669"/>
    <property type="project" value="InterPro"/>
</dbReference>
<dbReference type="FunFam" id="3.40.47.10:FF:000019">
    <property type="entry name" value="Polyketide synthase type I"/>
    <property type="match status" value="2"/>
</dbReference>
<dbReference type="SUPFAM" id="SSF101173">
    <property type="entry name" value="Docking domain B of the erythromycin polyketide synthase (DEBS)"/>
    <property type="match status" value="1"/>
</dbReference>
<dbReference type="Pfam" id="PF02801">
    <property type="entry name" value="Ketoacyl-synt_C"/>
    <property type="match status" value="2"/>
</dbReference>
<dbReference type="InterPro" id="IPR020806">
    <property type="entry name" value="PKS_PP-bd"/>
</dbReference>
<dbReference type="InterPro" id="IPR001227">
    <property type="entry name" value="Ac_transferase_dom_sf"/>
</dbReference>
<keyword evidence="9" id="KW-0045">Antibiotic biosynthesis</keyword>
<dbReference type="SMART" id="SM01294">
    <property type="entry name" value="PKS_PP_betabranch"/>
    <property type="match status" value="2"/>
</dbReference>
<reference evidence="17" key="1">
    <citation type="submission" date="2016-11" db="EMBL/GenBank/DDBJ databases">
        <authorList>
            <person name="Jaros S."/>
            <person name="Januszkiewicz K."/>
            <person name="Wedrychowicz H."/>
        </authorList>
    </citation>
    <scope>NUCLEOTIDE SEQUENCE [LARGE SCALE GENOMIC DNA]</scope>
    <source>
        <strain evidence="17">Y48</strain>
    </source>
</reference>
<dbReference type="SUPFAM" id="SSF47336">
    <property type="entry name" value="ACP-like"/>
    <property type="match status" value="2"/>
</dbReference>
<dbReference type="InterPro" id="IPR020807">
    <property type="entry name" value="PKS_DH"/>
</dbReference>
<evidence type="ECO:0000256" key="12">
    <source>
        <dbReference type="PROSITE-ProRule" id="PRU01363"/>
    </source>
</evidence>
<dbReference type="CDD" id="cd00833">
    <property type="entry name" value="PKS"/>
    <property type="match status" value="2"/>
</dbReference>
<dbReference type="GO" id="GO:0004315">
    <property type="term" value="F:3-oxoacyl-[acyl-carrier-protein] synthase activity"/>
    <property type="evidence" value="ECO:0007669"/>
    <property type="project" value="InterPro"/>
</dbReference>
<dbReference type="Gene3D" id="3.40.366.10">
    <property type="entry name" value="Malonyl-Coenzyme A Acyl Carrier Protein, domain 2"/>
    <property type="match status" value="2"/>
</dbReference>
<evidence type="ECO:0000256" key="8">
    <source>
        <dbReference type="ARBA" id="ARBA00023098"/>
    </source>
</evidence>
<dbReference type="InterPro" id="IPR036736">
    <property type="entry name" value="ACP-like_sf"/>
</dbReference>
<feature type="region of interest" description="N-terminal hotdog fold" evidence="12">
    <location>
        <begin position="2651"/>
        <end position="2775"/>
    </location>
</feature>
<dbReference type="CDD" id="cd08956">
    <property type="entry name" value="KR_3_FAS_SDR_x"/>
    <property type="match status" value="2"/>
</dbReference>
<dbReference type="Gene3D" id="3.40.47.10">
    <property type="match status" value="2"/>
</dbReference>
<evidence type="ECO:0000259" key="15">
    <source>
        <dbReference type="PROSITE" id="PS52004"/>
    </source>
</evidence>
<keyword evidence="4" id="KW-0596">Phosphopantetheine</keyword>
<dbReference type="InterPro" id="IPR049552">
    <property type="entry name" value="PKS_DH_N"/>
</dbReference>
<feature type="active site" description="Proton donor; for dehydratase activity" evidence="12">
    <location>
        <position position="2852"/>
    </location>
</feature>
<dbReference type="Pfam" id="PF00550">
    <property type="entry name" value="PP-binding"/>
    <property type="match status" value="2"/>
</dbReference>
<evidence type="ECO:0000256" key="4">
    <source>
        <dbReference type="ARBA" id="ARBA00022450"/>
    </source>
</evidence>
<evidence type="ECO:0000256" key="7">
    <source>
        <dbReference type="ARBA" id="ARBA00022832"/>
    </source>
</evidence>